<gene>
    <name evidence="1" type="ORF">GGR16_001728</name>
</gene>
<dbReference type="EMBL" id="JACIEN010000001">
    <property type="protein sequence ID" value="MBB4016722.1"/>
    <property type="molecule type" value="Genomic_DNA"/>
</dbReference>
<dbReference type="AlphaFoldDB" id="A0A840BYC4"/>
<evidence type="ECO:0000313" key="2">
    <source>
        <dbReference type="Proteomes" id="UP000577362"/>
    </source>
</evidence>
<keyword evidence="2" id="KW-1185">Reference proteome</keyword>
<protein>
    <recommendedName>
        <fullName evidence="3">DUF3486 family protein</fullName>
    </recommendedName>
</protein>
<evidence type="ECO:0000313" key="1">
    <source>
        <dbReference type="EMBL" id="MBB4016722.1"/>
    </source>
</evidence>
<evidence type="ECO:0008006" key="3">
    <source>
        <dbReference type="Google" id="ProtNLM"/>
    </source>
</evidence>
<dbReference type="InterPro" id="IPR021874">
    <property type="entry name" value="Phage_Mu_Gp27"/>
</dbReference>
<dbReference type="RefSeq" id="WP_183316261.1">
    <property type="nucleotide sequence ID" value="NZ_JACIEN010000001.1"/>
</dbReference>
<organism evidence="1 2">
    <name type="scientific">Chelatococcus caeni</name>
    <dbReference type="NCBI Taxonomy" id="1348468"/>
    <lineage>
        <taxon>Bacteria</taxon>
        <taxon>Pseudomonadati</taxon>
        <taxon>Pseudomonadota</taxon>
        <taxon>Alphaproteobacteria</taxon>
        <taxon>Hyphomicrobiales</taxon>
        <taxon>Chelatococcaceae</taxon>
        <taxon>Chelatococcus</taxon>
    </lineage>
</organism>
<accession>A0A840BYC4</accession>
<reference evidence="1 2" key="1">
    <citation type="submission" date="2020-08" db="EMBL/GenBank/DDBJ databases">
        <title>Genomic Encyclopedia of Type Strains, Phase IV (KMG-IV): sequencing the most valuable type-strain genomes for metagenomic binning, comparative biology and taxonomic classification.</title>
        <authorList>
            <person name="Goeker M."/>
        </authorList>
    </citation>
    <scope>NUCLEOTIDE SEQUENCE [LARGE SCALE GENOMIC DNA]</scope>
    <source>
        <strain evidence="1 2">DSM 103737</strain>
    </source>
</reference>
<comment type="caution">
    <text evidence="1">The sequence shown here is derived from an EMBL/GenBank/DDBJ whole genome shotgun (WGS) entry which is preliminary data.</text>
</comment>
<name>A0A840BYC4_9HYPH</name>
<sequence>MARGRGRLSSIDLLPPEAEEDVAWAFAQLRERKMTQEEIREQLNLRLKLKGIDAISSSAFNRAAVRTARMAHRLGEVREIASALATKFEDGGDEKLTLLVSETIKSLVFELLENAGNLKATPLTAEMVANLATAVASAERAKKISADTRKIIEKDFRKKVDDAVDKVGAFKGLSPEAKEDFKRELFGVRDG</sequence>
<proteinExistence type="predicted"/>
<dbReference type="Pfam" id="PF11985">
    <property type="entry name" value="Phage_Mu_Gp27"/>
    <property type="match status" value="1"/>
</dbReference>
<dbReference type="Proteomes" id="UP000577362">
    <property type="component" value="Unassembled WGS sequence"/>
</dbReference>